<gene>
    <name evidence="1" type="ordered locus">Os09g0330101</name>
    <name evidence="1" type="ORF">OSNPB_090330101</name>
</gene>
<proteinExistence type="predicted"/>
<dbReference type="Proteomes" id="UP000059680">
    <property type="component" value="Chromosome 9"/>
</dbReference>
<sequence>MGLTKFIHTPGMSRFNQMCIKPCSSTTYLSKQSVFVLNTSNFYSIFQHENNLLFDKEVQEMYPLIVKERIPVRK</sequence>
<protein>
    <submittedName>
        <fullName evidence="1">Os09g0330101 protein</fullName>
    </submittedName>
</protein>
<reference evidence="1 2" key="3">
    <citation type="journal article" date="2013" name="Rice">
        <title>Improvement of the Oryza sativa Nipponbare reference genome using next generation sequence and optical map data.</title>
        <authorList>
            <person name="Kawahara Y."/>
            <person name="de la Bastide M."/>
            <person name="Hamilton J.P."/>
            <person name="Kanamori H."/>
            <person name="McCombie W.R."/>
            <person name="Ouyang S."/>
            <person name="Schwartz D.C."/>
            <person name="Tanaka T."/>
            <person name="Wu J."/>
            <person name="Zhou S."/>
            <person name="Childs K.L."/>
            <person name="Davidson R.M."/>
            <person name="Lin H."/>
            <person name="Quesada-Ocampo L."/>
            <person name="Vaillancourt B."/>
            <person name="Sakai H."/>
            <person name="Lee S.S."/>
            <person name="Kim J."/>
            <person name="Numa H."/>
            <person name="Itoh T."/>
            <person name="Buell C.R."/>
            <person name="Matsumoto T."/>
        </authorList>
    </citation>
    <scope>NUCLEOTIDE SEQUENCE [LARGE SCALE GENOMIC DNA]</scope>
    <source>
        <strain evidence="2">cv. Nipponbare</strain>
    </source>
</reference>
<dbReference type="AlphaFoldDB" id="A0A0N7KQL0"/>
<dbReference type="EMBL" id="AP014965">
    <property type="protein sequence ID" value="BAT07514.1"/>
    <property type="molecule type" value="Genomic_DNA"/>
</dbReference>
<reference evidence="1 2" key="2">
    <citation type="journal article" date="2013" name="Plant Cell Physiol.">
        <title>Rice Annotation Project Database (RAP-DB): an integrative and interactive database for rice genomics.</title>
        <authorList>
            <person name="Sakai H."/>
            <person name="Lee S.S."/>
            <person name="Tanaka T."/>
            <person name="Numa H."/>
            <person name="Kim J."/>
            <person name="Kawahara Y."/>
            <person name="Wakimoto H."/>
            <person name="Yang C.C."/>
            <person name="Iwamoto M."/>
            <person name="Abe T."/>
            <person name="Yamada Y."/>
            <person name="Muto A."/>
            <person name="Inokuchi H."/>
            <person name="Ikemura T."/>
            <person name="Matsumoto T."/>
            <person name="Sasaki T."/>
            <person name="Itoh T."/>
        </authorList>
    </citation>
    <scope>NUCLEOTIDE SEQUENCE [LARGE SCALE GENOMIC DNA]</scope>
    <source>
        <strain evidence="2">cv. Nipponbare</strain>
    </source>
</reference>
<evidence type="ECO:0000313" key="1">
    <source>
        <dbReference type="EMBL" id="BAT07514.1"/>
    </source>
</evidence>
<name>A0A0N7KQL0_ORYSJ</name>
<dbReference type="InParanoid" id="A0A0N7KQL0"/>
<evidence type="ECO:0000313" key="2">
    <source>
        <dbReference type="Proteomes" id="UP000059680"/>
    </source>
</evidence>
<organism evidence="1 2">
    <name type="scientific">Oryza sativa subsp. japonica</name>
    <name type="common">Rice</name>
    <dbReference type="NCBI Taxonomy" id="39947"/>
    <lineage>
        <taxon>Eukaryota</taxon>
        <taxon>Viridiplantae</taxon>
        <taxon>Streptophyta</taxon>
        <taxon>Embryophyta</taxon>
        <taxon>Tracheophyta</taxon>
        <taxon>Spermatophyta</taxon>
        <taxon>Magnoliopsida</taxon>
        <taxon>Liliopsida</taxon>
        <taxon>Poales</taxon>
        <taxon>Poaceae</taxon>
        <taxon>BOP clade</taxon>
        <taxon>Oryzoideae</taxon>
        <taxon>Oryzeae</taxon>
        <taxon>Oryzinae</taxon>
        <taxon>Oryza</taxon>
        <taxon>Oryza sativa</taxon>
    </lineage>
</organism>
<keyword evidence="2" id="KW-1185">Reference proteome</keyword>
<dbReference type="PaxDb" id="39947-A0A0N7KQL0"/>
<accession>A0A0N7KQL0</accession>
<reference evidence="2" key="1">
    <citation type="journal article" date="2005" name="Nature">
        <title>The map-based sequence of the rice genome.</title>
        <authorList>
            <consortium name="International rice genome sequencing project (IRGSP)"/>
            <person name="Matsumoto T."/>
            <person name="Wu J."/>
            <person name="Kanamori H."/>
            <person name="Katayose Y."/>
            <person name="Fujisawa M."/>
            <person name="Namiki N."/>
            <person name="Mizuno H."/>
            <person name="Yamamoto K."/>
            <person name="Antonio B.A."/>
            <person name="Baba T."/>
            <person name="Sakata K."/>
            <person name="Nagamura Y."/>
            <person name="Aoki H."/>
            <person name="Arikawa K."/>
            <person name="Arita K."/>
            <person name="Bito T."/>
            <person name="Chiden Y."/>
            <person name="Fujitsuka N."/>
            <person name="Fukunaka R."/>
            <person name="Hamada M."/>
            <person name="Harada C."/>
            <person name="Hayashi A."/>
            <person name="Hijishita S."/>
            <person name="Honda M."/>
            <person name="Hosokawa S."/>
            <person name="Ichikawa Y."/>
            <person name="Idonuma A."/>
            <person name="Iijima M."/>
            <person name="Ikeda M."/>
            <person name="Ikeno M."/>
            <person name="Ito K."/>
            <person name="Ito S."/>
            <person name="Ito T."/>
            <person name="Ito Y."/>
            <person name="Ito Y."/>
            <person name="Iwabuchi A."/>
            <person name="Kamiya K."/>
            <person name="Karasawa W."/>
            <person name="Kurita K."/>
            <person name="Katagiri S."/>
            <person name="Kikuta A."/>
            <person name="Kobayashi H."/>
            <person name="Kobayashi N."/>
            <person name="Machita K."/>
            <person name="Maehara T."/>
            <person name="Masukawa M."/>
            <person name="Mizubayashi T."/>
            <person name="Mukai Y."/>
            <person name="Nagasaki H."/>
            <person name="Nagata Y."/>
            <person name="Naito S."/>
            <person name="Nakashima M."/>
            <person name="Nakama Y."/>
            <person name="Nakamichi Y."/>
            <person name="Nakamura M."/>
            <person name="Meguro A."/>
            <person name="Negishi M."/>
            <person name="Ohta I."/>
            <person name="Ohta T."/>
            <person name="Okamoto M."/>
            <person name="Ono N."/>
            <person name="Saji S."/>
            <person name="Sakaguchi M."/>
            <person name="Sakai K."/>
            <person name="Shibata M."/>
            <person name="Shimokawa T."/>
            <person name="Song J."/>
            <person name="Takazaki Y."/>
            <person name="Terasawa K."/>
            <person name="Tsugane M."/>
            <person name="Tsuji K."/>
            <person name="Ueda S."/>
            <person name="Waki K."/>
            <person name="Yamagata H."/>
            <person name="Yamamoto M."/>
            <person name="Yamamoto S."/>
            <person name="Yamane H."/>
            <person name="Yoshiki S."/>
            <person name="Yoshihara R."/>
            <person name="Yukawa K."/>
            <person name="Zhong H."/>
            <person name="Yano M."/>
            <person name="Yuan Q."/>
            <person name="Ouyang S."/>
            <person name="Liu J."/>
            <person name="Jones K.M."/>
            <person name="Gansberger K."/>
            <person name="Moffat K."/>
            <person name="Hill J."/>
            <person name="Bera J."/>
            <person name="Fadrosh D."/>
            <person name="Jin S."/>
            <person name="Johri S."/>
            <person name="Kim M."/>
            <person name="Overton L."/>
            <person name="Reardon M."/>
            <person name="Tsitrin T."/>
            <person name="Vuong H."/>
            <person name="Weaver B."/>
            <person name="Ciecko A."/>
            <person name="Tallon L."/>
            <person name="Jackson J."/>
            <person name="Pai G."/>
            <person name="Aken S.V."/>
            <person name="Utterback T."/>
            <person name="Reidmuller S."/>
            <person name="Feldblyum T."/>
            <person name="Hsiao J."/>
            <person name="Zismann V."/>
            <person name="Iobst S."/>
            <person name="de Vazeille A.R."/>
            <person name="Buell C.R."/>
            <person name="Ying K."/>
            <person name="Li Y."/>
            <person name="Lu T."/>
            <person name="Huang Y."/>
            <person name="Zhao Q."/>
            <person name="Feng Q."/>
            <person name="Zhang L."/>
            <person name="Zhu J."/>
            <person name="Weng Q."/>
            <person name="Mu J."/>
            <person name="Lu Y."/>
            <person name="Fan D."/>
            <person name="Liu Y."/>
            <person name="Guan J."/>
            <person name="Zhang Y."/>
            <person name="Yu S."/>
            <person name="Liu X."/>
            <person name="Zhang Y."/>
            <person name="Hong G."/>
            <person name="Han B."/>
            <person name="Choisne N."/>
            <person name="Demange N."/>
            <person name="Orjeda G."/>
            <person name="Samain S."/>
            <person name="Cattolico L."/>
            <person name="Pelletier E."/>
            <person name="Couloux A."/>
            <person name="Segurens B."/>
            <person name="Wincker P."/>
            <person name="D'Hont A."/>
            <person name="Scarpelli C."/>
            <person name="Weissenbach J."/>
            <person name="Salanoubat M."/>
            <person name="Quetier F."/>
            <person name="Yu Y."/>
            <person name="Kim H.R."/>
            <person name="Rambo T."/>
            <person name="Currie J."/>
            <person name="Collura K."/>
            <person name="Luo M."/>
            <person name="Yang T."/>
            <person name="Ammiraju J.S.S."/>
            <person name="Engler F."/>
            <person name="Soderlund C."/>
            <person name="Wing R.A."/>
            <person name="Palmer L.E."/>
            <person name="de la Bastide M."/>
            <person name="Spiegel L."/>
            <person name="Nascimento L."/>
            <person name="Zutavern T."/>
            <person name="O'Shaughnessy A."/>
            <person name="Dike S."/>
            <person name="Dedhia N."/>
            <person name="Preston R."/>
            <person name="Balija V."/>
            <person name="McCombie W.R."/>
            <person name="Chow T."/>
            <person name="Chen H."/>
            <person name="Chung M."/>
            <person name="Chen C."/>
            <person name="Shaw J."/>
            <person name="Wu H."/>
            <person name="Hsiao K."/>
            <person name="Chao Y."/>
            <person name="Chu M."/>
            <person name="Cheng C."/>
            <person name="Hour A."/>
            <person name="Lee P."/>
            <person name="Lin S."/>
            <person name="Lin Y."/>
            <person name="Liou J."/>
            <person name="Liu S."/>
            <person name="Hsing Y."/>
            <person name="Raghuvanshi S."/>
            <person name="Mohanty A."/>
            <person name="Bharti A.K."/>
            <person name="Gaur A."/>
            <person name="Gupta V."/>
            <person name="Kumar D."/>
            <person name="Ravi V."/>
            <person name="Vij S."/>
            <person name="Kapur A."/>
            <person name="Khurana P."/>
            <person name="Khurana P."/>
            <person name="Khurana J.P."/>
            <person name="Tyagi A.K."/>
            <person name="Gaikwad K."/>
            <person name="Singh A."/>
            <person name="Dalal V."/>
            <person name="Srivastava S."/>
            <person name="Dixit A."/>
            <person name="Pal A.K."/>
            <person name="Ghazi I.A."/>
            <person name="Yadav M."/>
            <person name="Pandit A."/>
            <person name="Bhargava A."/>
            <person name="Sureshbabu K."/>
            <person name="Batra K."/>
            <person name="Sharma T.R."/>
            <person name="Mohapatra T."/>
            <person name="Singh N.K."/>
            <person name="Messing J."/>
            <person name="Nelson A.B."/>
            <person name="Fuks G."/>
            <person name="Kavchok S."/>
            <person name="Keizer G."/>
            <person name="Linton E."/>
            <person name="Llaca V."/>
            <person name="Song R."/>
            <person name="Tanyolac B."/>
            <person name="Young S."/>
            <person name="Ho-Il K."/>
            <person name="Hahn J.H."/>
            <person name="Sangsakoo G."/>
            <person name="Vanavichit A."/>
            <person name="de Mattos Luiz.A.T."/>
            <person name="Zimmer P.D."/>
            <person name="Malone G."/>
            <person name="Dellagostin O."/>
            <person name="de Oliveira A.C."/>
            <person name="Bevan M."/>
            <person name="Bancroft I."/>
            <person name="Minx P."/>
            <person name="Cordum H."/>
            <person name="Wilson R."/>
            <person name="Cheng Z."/>
            <person name="Jin W."/>
            <person name="Jiang J."/>
            <person name="Leong S.A."/>
            <person name="Iwama H."/>
            <person name="Gojobori T."/>
            <person name="Itoh T."/>
            <person name="Niimura Y."/>
            <person name="Fujii Y."/>
            <person name="Habara T."/>
            <person name="Sakai H."/>
            <person name="Sato Y."/>
            <person name="Wilson G."/>
            <person name="Kumar K."/>
            <person name="McCouch S."/>
            <person name="Juretic N."/>
            <person name="Hoen D."/>
            <person name="Wright S."/>
            <person name="Bruskiewich R."/>
            <person name="Bureau T."/>
            <person name="Miyao A."/>
            <person name="Hirochika H."/>
            <person name="Nishikawa T."/>
            <person name="Kadowaki K."/>
            <person name="Sugiura M."/>
            <person name="Burr B."/>
            <person name="Sasaki T."/>
        </authorList>
    </citation>
    <scope>NUCLEOTIDE SEQUENCE [LARGE SCALE GENOMIC DNA]</scope>
    <source>
        <strain evidence="2">cv. Nipponbare</strain>
    </source>
</reference>